<dbReference type="EMBL" id="CP145607">
    <property type="protein sequence ID" value="WWM69796.1"/>
    <property type="molecule type" value="Genomic_DNA"/>
</dbReference>
<dbReference type="Proteomes" id="UP001382935">
    <property type="component" value="Chromosome"/>
</dbReference>
<gene>
    <name evidence="2" type="ORF">V6R86_03595</name>
</gene>
<evidence type="ECO:0000313" key="2">
    <source>
        <dbReference type="EMBL" id="WWM69796.1"/>
    </source>
</evidence>
<proteinExistence type="predicted"/>
<keyword evidence="3" id="KW-1185">Reference proteome</keyword>
<dbReference type="Pfam" id="PF14352">
    <property type="entry name" value="DUF4402"/>
    <property type="match status" value="1"/>
</dbReference>
<evidence type="ECO:0000256" key="1">
    <source>
        <dbReference type="SAM" id="SignalP"/>
    </source>
</evidence>
<reference evidence="2 3" key="1">
    <citation type="submission" date="2024-02" db="EMBL/GenBank/DDBJ databases">
        <title>Full genome sequence of Sphingomonas kaistensis.</title>
        <authorList>
            <person name="Poletto B.L."/>
            <person name="Silva G."/>
            <person name="Galante D."/>
            <person name="Campos K.R."/>
            <person name="Santos M.B.N."/>
            <person name="Sacchi C.T."/>
        </authorList>
    </citation>
    <scope>NUCLEOTIDE SEQUENCE [LARGE SCALE GENOMIC DNA]</scope>
    <source>
        <strain evidence="2 3">MA4R</strain>
    </source>
</reference>
<name>A0ABZ2G226_9SPHN</name>
<keyword evidence="1" id="KW-0732">Signal</keyword>
<dbReference type="InterPro" id="IPR025514">
    <property type="entry name" value="DUF4402"/>
</dbReference>
<evidence type="ECO:0000313" key="3">
    <source>
        <dbReference type="Proteomes" id="UP001382935"/>
    </source>
</evidence>
<feature type="signal peptide" evidence="1">
    <location>
        <begin position="1"/>
        <end position="22"/>
    </location>
</feature>
<protein>
    <submittedName>
        <fullName evidence="2">DUF4402 domain-containing protein</fullName>
    </submittedName>
</protein>
<dbReference type="RefSeq" id="WP_338502179.1">
    <property type="nucleotide sequence ID" value="NZ_CP145607.1"/>
</dbReference>
<feature type="chain" id="PRO_5046449465" evidence="1">
    <location>
        <begin position="23"/>
        <end position="178"/>
    </location>
</feature>
<sequence>MRFHFALAALAATAAFATPAFAQSAPVTSSDSIEARALLIQPATIQRVDDLSFGTIIATPSASGNVTIDANTGLRVVGAGLTGSVSDQGQRGRFIGNGVPLSSVNLTAAFPNVLVNTADNSAGVTFSNGSLDLASATGSRIIGPTGVFYVGVGGTITIATNQMPGLYTGTVTLTADFQ</sequence>
<organism evidence="2 3">
    <name type="scientific">Sphingomonas kaistensis</name>
    <dbReference type="NCBI Taxonomy" id="298708"/>
    <lineage>
        <taxon>Bacteria</taxon>
        <taxon>Pseudomonadati</taxon>
        <taxon>Pseudomonadota</taxon>
        <taxon>Alphaproteobacteria</taxon>
        <taxon>Sphingomonadales</taxon>
        <taxon>Sphingomonadaceae</taxon>
        <taxon>Sphingomonas</taxon>
    </lineage>
</organism>
<accession>A0ABZ2G226</accession>